<evidence type="ECO:0000313" key="1">
    <source>
        <dbReference type="EMBL" id="ANE49847.1"/>
    </source>
</evidence>
<reference evidence="2" key="1">
    <citation type="submission" date="2015-01" db="EMBL/GenBank/DDBJ databases">
        <title>Flavisolibacter sp./LCS9/ whole genome sequencing.</title>
        <authorList>
            <person name="Kim M.K."/>
            <person name="Srinivasan S."/>
            <person name="Lee J.-J."/>
        </authorList>
    </citation>
    <scope>NUCLEOTIDE SEQUENCE [LARGE SCALE GENOMIC DNA]</scope>
    <source>
        <strain evidence="2">LCS9</strain>
    </source>
</reference>
<gene>
    <name evidence="1" type="ORF">SY85_04415</name>
</gene>
<proteinExistence type="predicted"/>
<dbReference type="EMBL" id="CP011390">
    <property type="protein sequence ID" value="ANE49847.1"/>
    <property type="molecule type" value="Genomic_DNA"/>
</dbReference>
<keyword evidence="2" id="KW-1185">Reference proteome</keyword>
<reference evidence="1 2" key="2">
    <citation type="journal article" date="2016" name="Int. J. Syst. Evol. Microbiol.">
        <title>Flavisolibacter tropicus sp. nov., isolated from tropical soil.</title>
        <authorList>
            <person name="Lee J.J."/>
            <person name="Kang M.S."/>
            <person name="Kim G.S."/>
            <person name="Lee C.S."/>
            <person name="Lim S."/>
            <person name="Lee J."/>
            <person name="Roh S.H."/>
            <person name="Kang H."/>
            <person name="Ha J.M."/>
            <person name="Bae S."/>
            <person name="Jung H.Y."/>
            <person name="Kim M.K."/>
        </authorList>
    </citation>
    <scope>NUCLEOTIDE SEQUENCE [LARGE SCALE GENOMIC DNA]</scope>
    <source>
        <strain evidence="1 2">LCS9</strain>
    </source>
</reference>
<dbReference type="AlphaFoldDB" id="A0A172TST6"/>
<dbReference type="KEGG" id="fla:SY85_04415"/>
<protein>
    <submittedName>
        <fullName evidence="1">Uncharacterized protein</fullName>
    </submittedName>
</protein>
<accession>A0A172TST6</accession>
<name>A0A172TST6_9BACT</name>
<dbReference type="RefSeq" id="WP_066401988.1">
    <property type="nucleotide sequence ID" value="NZ_CP011390.1"/>
</dbReference>
<dbReference type="Proteomes" id="UP000077177">
    <property type="component" value="Chromosome"/>
</dbReference>
<evidence type="ECO:0000313" key="2">
    <source>
        <dbReference type="Proteomes" id="UP000077177"/>
    </source>
</evidence>
<organism evidence="1 2">
    <name type="scientific">Flavisolibacter tropicus</name>
    <dbReference type="NCBI Taxonomy" id="1492898"/>
    <lineage>
        <taxon>Bacteria</taxon>
        <taxon>Pseudomonadati</taxon>
        <taxon>Bacteroidota</taxon>
        <taxon>Chitinophagia</taxon>
        <taxon>Chitinophagales</taxon>
        <taxon>Chitinophagaceae</taxon>
        <taxon>Flavisolibacter</taxon>
    </lineage>
</organism>
<sequence length="89" mass="9870">MVKGLKGLRRHLGISDFKISGFKIGVHLDSTDGVFEPQRKLSEPGFGEIKGLGGRNNEQGRKNEEVEEMFNAQLLMFKVQVKKGLALQG</sequence>